<dbReference type="AlphaFoldDB" id="A0AAD8LFZ1"/>
<evidence type="ECO:0000313" key="3">
    <source>
        <dbReference type="Proteomes" id="UP001230268"/>
    </source>
</evidence>
<name>A0AAD8LFZ1_BABGI</name>
<dbReference type="Proteomes" id="UP001230268">
    <property type="component" value="Unassembled WGS sequence"/>
</dbReference>
<evidence type="ECO:0000256" key="1">
    <source>
        <dbReference type="SAM" id="Coils"/>
    </source>
</evidence>
<proteinExistence type="predicted"/>
<accession>A0AAD8LFZ1</accession>
<protein>
    <submittedName>
        <fullName evidence="2">Uncharacterized protein</fullName>
    </submittedName>
</protein>
<feature type="coiled-coil region" evidence="1">
    <location>
        <begin position="154"/>
        <end position="239"/>
    </location>
</feature>
<reference evidence="2" key="1">
    <citation type="submission" date="2023-08" db="EMBL/GenBank/DDBJ databases">
        <title>Draft sequence of the Babesia gibsoni genome.</title>
        <authorList>
            <person name="Yamagishi J.Y."/>
            <person name="Xuan X.X."/>
        </authorList>
    </citation>
    <scope>NUCLEOTIDE SEQUENCE</scope>
    <source>
        <strain evidence="2">Azabu</strain>
    </source>
</reference>
<comment type="caution">
    <text evidence="2">The sequence shown here is derived from an EMBL/GenBank/DDBJ whole genome shotgun (WGS) entry which is preliminary data.</text>
</comment>
<dbReference type="EMBL" id="JAVEPI010000005">
    <property type="protein sequence ID" value="KAK1441890.1"/>
    <property type="molecule type" value="Genomic_DNA"/>
</dbReference>
<sequence length="273" mass="31586">MSATASSSGLPSEIDPSNRKWSANCLEVILHGGMHNCVQLISVRLDHLDRKYSSILDLYKSNHKALDTKIEHIRSEVQMMETFLSKNDKLTEAYHKINQKFQETLCSVRSDALNWLNEVASTLDAHARQRLDNISFDANVMQEQRSLVKLDDMVERLRALHAGMLEELNDMIEKRQVAERSITQMISDEIEKLKDARNNYTTAKEEAKVSITKAVSDLKKELTEELSNMTRTREEFEDFVLETLERKSGFYVHTKHRYLVNEFNPNKINPMHS</sequence>
<evidence type="ECO:0000313" key="2">
    <source>
        <dbReference type="EMBL" id="KAK1441890.1"/>
    </source>
</evidence>
<keyword evidence="3" id="KW-1185">Reference proteome</keyword>
<gene>
    <name evidence="2" type="ORF">BgAZ_502220</name>
</gene>
<organism evidence="2 3">
    <name type="scientific">Babesia gibsoni</name>
    <dbReference type="NCBI Taxonomy" id="33632"/>
    <lineage>
        <taxon>Eukaryota</taxon>
        <taxon>Sar</taxon>
        <taxon>Alveolata</taxon>
        <taxon>Apicomplexa</taxon>
        <taxon>Aconoidasida</taxon>
        <taxon>Piroplasmida</taxon>
        <taxon>Babesiidae</taxon>
        <taxon>Babesia</taxon>
    </lineage>
</organism>
<keyword evidence="1" id="KW-0175">Coiled coil</keyword>